<keyword evidence="10 17" id="KW-0249">Electron transport</keyword>
<comment type="catalytic activity">
    <reaction evidence="16 17">
        <text>a ubiquinone + NADH + 5 H(+)(in) = a ubiquinol + NAD(+) + 4 H(+)(out)</text>
        <dbReference type="Rhea" id="RHEA:29091"/>
        <dbReference type="Rhea" id="RHEA-COMP:9565"/>
        <dbReference type="Rhea" id="RHEA-COMP:9566"/>
        <dbReference type="ChEBI" id="CHEBI:15378"/>
        <dbReference type="ChEBI" id="CHEBI:16389"/>
        <dbReference type="ChEBI" id="CHEBI:17976"/>
        <dbReference type="ChEBI" id="CHEBI:57540"/>
        <dbReference type="ChEBI" id="CHEBI:57945"/>
        <dbReference type="EC" id="7.1.1.2"/>
    </reaction>
</comment>
<comment type="similarity">
    <text evidence="3 17">Belongs to the complex I subunit 4 family.</text>
</comment>
<evidence type="ECO:0000256" key="16">
    <source>
        <dbReference type="ARBA" id="ARBA00049551"/>
    </source>
</evidence>
<evidence type="ECO:0000256" key="4">
    <source>
        <dbReference type="ARBA" id="ARBA00012944"/>
    </source>
</evidence>
<comment type="subcellular location">
    <subcellularLocation>
        <location evidence="2 17">Mitochondrion membrane</location>
        <topology evidence="2 17">Multi-pass membrane protein</topology>
    </subcellularLocation>
</comment>
<evidence type="ECO:0000313" key="19">
    <source>
        <dbReference type="EMBL" id="QDH52391.1"/>
    </source>
</evidence>
<feature type="transmembrane region" description="Helical" evidence="17">
    <location>
        <begin position="263"/>
        <end position="286"/>
    </location>
</feature>
<evidence type="ECO:0000256" key="1">
    <source>
        <dbReference type="ARBA" id="ARBA00003257"/>
    </source>
</evidence>
<evidence type="ECO:0000256" key="5">
    <source>
        <dbReference type="ARBA" id="ARBA00021006"/>
    </source>
</evidence>
<keyword evidence="7 17" id="KW-0679">Respiratory chain</keyword>
<dbReference type="InterPro" id="IPR003918">
    <property type="entry name" value="NADH_UbQ_OxRdtase"/>
</dbReference>
<organism evidence="19">
    <name type="scientific">Gordius sp. VVA-2019</name>
    <dbReference type="NCBI Taxonomy" id="2586752"/>
    <lineage>
        <taxon>Eukaryota</taxon>
        <taxon>Metazoa</taxon>
        <taxon>Ecdysozoa</taxon>
        <taxon>Nematomorpha</taxon>
        <taxon>Gordioida</taxon>
        <taxon>Gordea</taxon>
        <taxon>Gordioidea</taxon>
        <taxon>Gordiidae</taxon>
        <taxon>Gordius</taxon>
    </lineage>
</organism>
<evidence type="ECO:0000256" key="9">
    <source>
        <dbReference type="ARBA" id="ARBA00022967"/>
    </source>
</evidence>
<evidence type="ECO:0000256" key="14">
    <source>
        <dbReference type="ARBA" id="ARBA00023128"/>
    </source>
</evidence>
<evidence type="ECO:0000256" key="8">
    <source>
        <dbReference type="ARBA" id="ARBA00022692"/>
    </source>
</evidence>
<protein>
    <recommendedName>
        <fullName evidence="5 17">NADH-ubiquinone oxidoreductase chain 4</fullName>
        <ecNumber evidence="4 17">7.1.1.2</ecNumber>
    </recommendedName>
</protein>
<feature type="transmembrane region" description="Helical" evidence="17">
    <location>
        <begin position="75"/>
        <end position="93"/>
    </location>
</feature>
<dbReference type="GO" id="GO:0031966">
    <property type="term" value="C:mitochondrial membrane"/>
    <property type="evidence" value="ECO:0007669"/>
    <property type="project" value="UniProtKB-SubCell"/>
</dbReference>
<keyword evidence="8 17" id="KW-0812">Transmembrane</keyword>
<dbReference type="GO" id="GO:0003954">
    <property type="term" value="F:NADH dehydrogenase activity"/>
    <property type="evidence" value="ECO:0007669"/>
    <property type="project" value="TreeGrafter"/>
</dbReference>
<evidence type="ECO:0000256" key="11">
    <source>
        <dbReference type="ARBA" id="ARBA00022989"/>
    </source>
</evidence>
<evidence type="ECO:0000256" key="2">
    <source>
        <dbReference type="ARBA" id="ARBA00004225"/>
    </source>
</evidence>
<feature type="transmembrane region" description="Helical" evidence="17">
    <location>
        <begin position="129"/>
        <end position="148"/>
    </location>
</feature>
<dbReference type="PANTHER" id="PTHR43507">
    <property type="entry name" value="NADH-UBIQUINONE OXIDOREDUCTASE CHAIN 4"/>
    <property type="match status" value="1"/>
</dbReference>
<dbReference type="GO" id="GO:0048039">
    <property type="term" value="F:ubiquinone binding"/>
    <property type="evidence" value="ECO:0007669"/>
    <property type="project" value="TreeGrafter"/>
</dbReference>
<dbReference type="PRINTS" id="PR01437">
    <property type="entry name" value="NUOXDRDTASE4"/>
</dbReference>
<keyword evidence="14 17" id="KW-0496">Mitochondrion</keyword>
<evidence type="ECO:0000259" key="18">
    <source>
        <dbReference type="Pfam" id="PF00361"/>
    </source>
</evidence>
<feature type="domain" description="NADH:quinone oxidoreductase/Mrp antiporter transmembrane" evidence="18">
    <location>
        <begin position="93"/>
        <end position="380"/>
    </location>
</feature>
<dbReference type="AlphaFoldDB" id="A0A514ABT7"/>
<keyword evidence="15 17" id="KW-0472">Membrane</keyword>
<keyword evidence="12 17" id="KW-0520">NAD</keyword>
<evidence type="ECO:0000256" key="15">
    <source>
        <dbReference type="ARBA" id="ARBA00023136"/>
    </source>
</evidence>
<feature type="transmembrane region" description="Helical" evidence="17">
    <location>
        <begin position="231"/>
        <end position="256"/>
    </location>
</feature>
<evidence type="ECO:0000256" key="6">
    <source>
        <dbReference type="ARBA" id="ARBA00022448"/>
    </source>
</evidence>
<dbReference type="InterPro" id="IPR001750">
    <property type="entry name" value="ND/Mrp_TM"/>
</dbReference>
<dbReference type="PANTHER" id="PTHR43507:SF20">
    <property type="entry name" value="NADH-UBIQUINONE OXIDOREDUCTASE CHAIN 4"/>
    <property type="match status" value="1"/>
</dbReference>
<evidence type="ECO:0000256" key="7">
    <source>
        <dbReference type="ARBA" id="ARBA00022660"/>
    </source>
</evidence>
<dbReference type="Pfam" id="PF00361">
    <property type="entry name" value="Proton_antipo_M"/>
    <property type="match status" value="1"/>
</dbReference>
<keyword evidence="13 17" id="KW-0830">Ubiquinone</keyword>
<reference evidence="19" key="1">
    <citation type="journal article" date="2019" name="Nucleic Acids Res.">
        <title>Coding palindromes in mitochondrial genes of Nematomorpha.</title>
        <authorList>
            <person name="Mikhailov K.V."/>
            <person name="Efeykin B.D."/>
            <person name="Panchin A.Y."/>
            <person name="Knorre D.A."/>
            <person name="Logacheva M.D."/>
            <person name="Penin A.A."/>
            <person name="Muntyan M.S."/>
            <person name="Nikitin M.A."/>
            <person name="Popova O.V."/>
            <person name="Zanegina O.N."/>
            <person name="Vyssokikh M.Y."/>
            <person name="Spiridonov S.E."/>
            <person name="Aleoshin V.V."/>
            <person name="Panchin Y.V."/>
        </authorList>
    </citation>
    <scope>NUCLEOTIDE SEQUENCE</scope>
</reference>
<dbReference type="EC" id="7.1.1.2" evidence="4 17"/>
<keyword evidence="11 17" id="KW-1133">Transmembrane helix</keyword>
<accession>A0A514ABT7</accession>
<evidence type="ECO:0000256" key="13">
    <source>
        <dbReference type="ARBA" id="ARBA00023075"/>
    </source>
</evidence>
<sequence>MTAILNVSLMSLSLVILVFLPNFFDVYKTQEIYSMSHTLSMDTLSVALSLLVLWVSLMSVMYISDKNSEAFKTNMLVLNASLTLLMMLSFLLTDLFIFFVSYEISLIPILFMVWGWGGSFKKSKAGVFLLLYTSVMSMPLLLGILITQKMLKCYTWGVMEMYSHFSSFSSFIILFMMLAFFVKTPIYGLHMWLPKAHVEASTMGSMILAGSLLKMGIYGVLRVPFMHASTLVSSVVFLSVLTITIGGMCISSVLMIMMYDGKIAIALSSVSHMNMLLASLMVFSLSSFSSSYLVSLSHGFISPAMFFLFSMFYKSMKSRNIMLSRAATSMSCLSLVLMCFYVLMSNTGCPPSYNFWGEFTVFLTLLTFNPMFSVLPLFITSMCILSSASFMFSRMTSGDISFLKKWNMTPSNLYSLFFLLIPSLAFWKYPV</sequence>
<feature type="transmembrane region" description="Helical" evidence="17">
    <location>
        <begin position="7"/>
        <end position="24"/>
    </location>
</feature>
<evidence type="ECO:0000256" key="10">
    <source>
        <dbReference type="ARBA" id="ARBA00022982"/>
    </source>
</evidence>
<name>A0A514ABT7_9BILA</name>
<comment type="function">
    <text evidence="1">Core subunit of the mitochondrial membrane respiratory chain NADH dehydrogenase (Complex I) that is believed to belong to the minimal assembly required for catalysis. Complex I functions in the transfer of electrons from NADH to the respiratory chain. The immediate electron acceptor for the enzyme is believed to be ubiquinone.</text>
</comment>
<dbReference type="GO" id="GO:0042773">
    <property type="term" value="P:ATP synthesis coupled electron transport"/>
    <property type="evidence" value="ECO:0007669"/>
    <property type="project" value="InterPro"/>
</dbReference>
<feature type="transmembrane region" description="Helical" evidence="17">
    <location>
        <begin position="371"/>
        <end position="392"/>
    </location>
</feature>
<feature type="transmembrane region" description="Helical" evidence="17">
    <location>
        <begin position="99"/>
        <end position="117"/>
    </location>
</feature>
<feature type="transmembrane region" description="Helical" evidence="17">
    <location>
        <begin position="205"/>
        <end position="225"/>
    </location>
</feature>
<evidence type="ECO:0000256" key="17">
    <source>
        <dbReference type="RuleBase" id="RU003297"/>
    </source>
</evidence>
<comment type="function">
    <text evidence="17">Core subunit of the mitochondrial membrane respiratory chain NADH dehydrogenase (Complex I) which catalyzes electron transfer from NADH through the respiratory chain, using ubiquinone as an electron acceptor. Essential for the catalytic activity and assembly of complex I.</text>
</comment>
<feature type="transmembrane region" description="Helical" evidence="17">
    <location>
        <begin position="325"/>
        <end position="344"/>
    </location>
</feature>
<feature type="transmembrane region" description="Helical" evidence="17">
    <location>
        <begin position="413"/>
        <end position="429"/>
    </location>
</feature>
<gene>
    <name evidence="19" type="primary">ND4</name>
</gene>
<evidence type="ECO:0000256" key="12">
    <source>
        <dbReference type="ARBA" id="ARBA00023027"/>
    </source>
</evidence>
<proteinExistence type="inferred from homology"/>
<geneLocation type="mitochondrion" evidence="19"/>
<dbReference type="GO" id="GO:0008137">
    <property type="term" value="F:NADH dehydrogenase (ubiquinone) activity"/>
    <property type="evidence" value="ECO:0007669"/>
    <property type="project" value="UniProtKB-UniRule"/>
</dbReference>
<evidence type="ECO:0000256" key="3">
    <source>
        <dbReference type="ARBA" id="ARBA00009025"/>
    </source>
</evidence>
<keyword evidence="6 17" id="KW-0813">Transport</keyword>
<dbReference type="EMBL" id="MG257767">
    <property type="protein sequence ID" value="QDH52391.1"/>
    <property type="molecule type" value="Genomic_DNA"/>
</dbReference>
<keyword evidence="9" id="KW-1278">Translocase</keyword>
<feature type="transmembrane region" description="Helical" evidence="17">
    <location>
        <begin position="292"/>
        <end position="313"/>
    </location>
</feature>
<feature type="transmembrane region" description="Helical" evidence="17">
    <location>
        <begin position="44"/>
        <end position="63"/>
    </location>
</feature>
<dbReference type="GO" id="GO:0015990">
    <property type="term" value="P:electron transport coupled proton transport"/>
    <property type="evidence" value="ECO:0007669"/>
    <property type="project" value="TreeGrafter"/>
</dbReference>
<feature type="transmembrane region" description="Helical" evidence="17">
    <location>
        <begin position="168"/>
        <end position="193"/>
    </location>
</feature>